<dbReference type="HOGENOM" id="CLU_059558_0_0_9"/>
<dbReference type="Gene3D" id="3.40.50.300">
    <property type="entry name" value="P-loop containing nucleotide triphosphate hydrolases"/>
    <property type="match status" value="1"/>
</dbReference>
<evidence type="ECO:0000256" key="1">
    <source>
        <dbReference type="ARBA" id="ARBA00022741"/>
    </source>
</evidence>
<evidence type="ECO:0000313" key="8">
    <source>
        <dbReference type="Proteomes" id="UP000003340"/>
    </source>
</evidence>
<dbReference type="PANTHER" id="PTHR30448">
    <property type="entry name" value="RNASE ADAPTER PROTEIN RAPZ"/>
    <property type="match status" value="1"/>
</dbReference>
<dbReference type="InterPro" id="IPR005337">
    <property type="entry name" value="RapZ-like"/>
</dbReference>
<keyword evidence="8" id="KW-1185">Reference proteome</keyword>
<dbReference type="GO" id="GO:0005524">
    <property type="term" value="F:ATP binding"/>
    <property type="evidence" value="ECO:0007669"/>
    <property type="project" value="UniProtKB-UniRule"/>
</dbReference>
<proteinExistence type="inferred from homology"/>
<feature type="domain" description="RapZ-like N-terminal" evidence="5">
    <location>
        <begin position="1"/>
        <end position="158"/>
    </location>
</feature>
<dbReference type="PANTHER" id="PTHR30448:SF0">
    <property type="entry name" value="RNASE ADAPTER PROTEIN RAPZ"/>
    <property type="match status" value="1"/>
</dbReference>
<evidence type="ECO:0000256" key="3">
    <source>
        <dbReference type="ARBA" id="ARBA00023134"/>
    </source>
</evidence>
<evidence type="ECO:0000259" key="5">
    <source>
        <dbReference type="Pfam" id="PF03668"/>
    </source>
</evidence>
<dbReference type="InterPro" id="IPR053930">
    <property type="entry name" value="RapZ-like_N"/>
</dbReference>
<feature type="domain" description="RapZ C-terminal" evidence="6">
    <location>
        <begin position="164"/>
        <end position="283"/>
    </location>
</feature>
<dbReference type="SUPFAM" id="SSF52540">
    <property type="entry name" value="P-loop containing nucleoside triphosphate hydrolases"/>
    <property type="match status" value="1"/>
</dbReference>
<name>C0EG42_9FIRM</name>
<keyword evidence="1 4" id="KW-0547">Nucleotide-binding</keyword>
<protein>
    <submittedName>
        <fullName evidence="7">Uncharacterized protein</fullName>
    </submittedName>
</protein>
<feature type="binding site" evidence="4">
    <location>
        <begin position="59"/>
        <end position="62"/>
    </location>
    <ligand>
        <name>GTP</name>
        <dbReference type="ChEBI" id="CHEBI:37565"/>
    </ligand>
</feature>
<dbReference type="GO" id="GO:0005525">
    <property type="term" value="F:GTP binding"/>
    <property type="evidence" value="ECO:0007669"/>
    <property type="project" value="UniProtKB-UniRule"/>
</dbReference>
<reference evidence="7 8" key="1">
    <citation type="submission" date="2009-01" db="EMBL/GenBank/DDBJ databases">
        <authorList>
            <person name="Fulton L."/>
            <person name="Clifton S."/>
            <person name="Fulton B."/>
            <person name="Xu J."/>
            <person name="Minx P."/>
            <person name="Pepin K.H."/>
            <person name="Johnson M."/>
            <person name="Bhonagiri V."/>
            <person name="Nash W.E."/>
            <person name="Mardis E.R."/>
            <person name="Wilson R.K."/>
        </authorList>
    </citation>
    <scope>NUCLEOTIDE SEQUENCE [LARGE SCALE GENOMIC DNA]</scope>
    <source>
        <strain evidence="7 8">DSM 5476</strain>
    </source>
</reference>
<comment type="caution">
    <text evidence="7">The sequence shown here is derived from an EMBL/GenBank/DDBJ whole genome shotgun (WGS) entry which is preliminary data.</text>
</comment>
<dbReference type="AlphaFoldDB" id="C0EG42"/>
<dbReference type="PIRSF" id="PIRSF005052">
    <property type="entry name" value="P-loopkin"/>
    <property type="match status" value="1"/>
</dbReference>
<dbReference type="Pfam" id="PF22740">
    <property type="entry name" value="PapZ_C"/>
    <property type="match status" value="1"/>
</dbReference>
<gene>
    <name evidence="7" type="ORF">CLOSTMETH_02834</name>
</gene>
<dbReference type="InterPro" id="IPR027417">
    <property type="entry name" value="P-loop_NTPase"/>
</dbReference>
<keyword evidence="2 4" id="KW-0067">ATP-binding</keyword>
<dbReference type="STRING" id="537013.CLOSTMETH_02834"/>
<reference evidence="7 8" key="2">
    <citation type="submission" date="2009-02" db="EMBL/GenBank/DDBJ databases">
        <title>Draft genome sequence of Clostridium methylpentosum (DSM 5476).</title>
        <authorList>
            <person name="Sudarsanam P."/>
            <person name="Ley R."/>
            <person name="Guruge J."/>
            <person name="Turnbaugh P.J."/>
            <person name="Mahowald M."/>
            <person name="Liep D."/>
            <person name="Gordon J."/>
        </authorList>
    </citation>
    <scope>NUCLEOTIDE SEQUENCE [LARGE SCALE GENOMIC DNA]</scope>
    <source>
        <strain evidence="7 8">DSM 5476</strain>
    </source>
</reference>
<organism evidence="7 8">
    <name type="scientific">[Clostridium] methylpentosum DSM 5476</name>
    <dbReference type="NCBI Taxonomy" id="537013"/>
    <lineage>
        <taxon>Bacteria</taxon>
        <taxon>Bacillati</taxon>
        <taxon>Bacillota</taxon>
        <taxon>Clostridia</taxon>
        <taxon>Eubacteriales</taxon>
        <taxon>Oscillospiraceae</taxon>
        <taxon>Oscillospiraceae incertae sedis</taxon>
    </lineage>
</organism>
<evidence type="ECO:0000256" key="4">
    <source>
        <dbReference type="HAMAP-Rule" id="MF_00636"/>
    </source>
</evidence>
<dbReference type="eggNOG" id="COG1660">
    <property type="taxonomic scope" value="Bacteria"/>
</dbReference>
<dbReference type="Proteomes" id="UP000003340">
    <property type="component" value="Unassembled WGS sequence"/>
</dbReference>
<sequence>MELIIVTGLSGAGKSRTVNALEDIGFFCVDNMPPKLISKFVEIGMQSKGEIERMAVVTDIRGGELFDGLFEELDLLRSKEFEYKLLFLTASDEVLIRRYKETRRKHPLVGTLCNSLEEAVKQERKIMSHARERADYILDTSLMSNAQLKERICKLFLDNIATGMMINCMSFGFKYGDPTYADLVFDVRCLPNPFYVDELKHKTGLNTEVKDYVMQSQDSTVLFDKIKDLIDFLLPLYLNEGKSQLTVAFGCTGGKHRSVTFAELLYQYLTDKGNKTSVNHRDINKL</sequence>
<dbReference type="Pfam" id="PF03668">
    <property type="entry name" value="RapZ-like_N"/>
    <property type="match status" value="1"/>
</dbReference>
<accession>C0EG42</accession>
<evidence type="ECO:0000259" key="6">
    <source>
        <dbReference type="Pfam" id="PF22740"/>
    </source>
</evidence>
<dbReference type="InterPro" id="IPR053931">
    <property type="entry name" value="RapZ_C"/>
</dbReference>
<dbReference type="NCBIfam" id="NF003828">
    <property type="entry name" value="PRK05416.1"/>
    <property type="match status" value="1"/>
</dbReference>
<evidence type="ECO:0000256" key="2">
    <source>
        <dbReference type="ARBA" id="ARBA00022840"/>
    </source>
</evidence>
<dbReference type="EMBL" id="ACEC01000095">
    <property type="protein sequence ID" value="EEG29563.1"/>
    <property type="molecule type" value="Genomic_DNA"/>
</dbReference>
<dbReference type="HAMAP" id="MF_00636">
    <property type="entry name" value="RapZ_like"/>
    <property type="match status" value="1"/>
</dbReference>
<keyword evidence="3 4" id="KW-0342">GTP-binding</keyword>
<evidence type="ECO:0000313" key="7">
    <source>
        <dbReference type="EMBL" id="EEG29563.1"/>
    </source>
</evidence>
<feature type="binding site" evidence="4">
    <location>
        <begin position="8"/>
        <end position="15"/>
    </location>
    <ligand>
        <name>ATP</name>
        <dbReference type="ChEBI" id="CHEBI:30616"/>
    </ligand>
</feature>